<dbReference type="InterPro" id="IPR036508">
    <property type="entry name" value="Chitin-bd_dom_sf"/>
</dbReference>
<keyword evidence="4" id="KW-1185">Reference proteome</keyword>
<name>A0AAJ6VM43_9HYME</name>
<dbReference type="PANTHER" id="PTHR22933">
    <property type="entry name" value="FI18007P1-RELATED"/>
    <property type="match status" value="1"/>
</dbReference>
<feature type="compositionally biased region" description="Basic and acidic residues" evidence="1">
    <location>
        <begin position="190"/>
        <end position="203"/>
    </location>
</feature>
<keyword evidence="2" id="KW-0732">Signal</keyword>
<keyword evidence="5" id="KW-0808">Transferase</keyword>
<dbReference type="AlphaFoldDB" id="A0AAJ6VM43"/>
<dbReference type="Proteomes" id="UP000695007">
    <property type="component" value="Unplaced"/>
</dbReference>
<dbReference type="GO" id="GO:0005576">
    <property type="term" value="C:extracellular region"/>
    <property type="evidence" value="ECO:0007669"/>
    <property type="project" value="InterPro"/>
</dbReference>
<evidence type="ECO:0000313" key="4">
    <source>
        <dbReference type="Proteomes" id="UP000695007"/>
    </source>
</evidence>
<accession>A0AAJ6VM43</accession>
<feature type="compositionally biased region" description="Polar residues" evidence="1">
    <location>
        <begin position="215"/>
        <end position="230"/>
    </location>
</feature>
<feature type="domain" description="Chitin-binding type-2" evidence="3">
    <location>
        <begin position="39"/>
        <end position="101"/>
    </location>
</feature>
<dbReference type="GeneID" id="105359774"/>
<reference evidence="5" key="1">
    <citation type="submission" date="2025-08" db="UniProtKB">
        <authorList>
            <consortium name="RefSeq"/>
        </authorList>
    </citation>
    <scope>IDENTIFICATION</scope>
</reference>
<keyword evidence="5" id="KW-0418">Kinase</keyword>
<feature type="region of interest" description="Disordered" evidence="1">
    <location>
        <begin position="134"/>
        <end position="230"/>
    </location>
</feature>
<evidence type="ECO:0000259" key="3">
    <source>
        <dbReference type="PROSITE" id="PS50940"/>
    </source>
</evidence>
<proteinExistence type="predicted"/>
<feature type="region of interest" description="Disordered" evidence="1">
    <location>
        <begin position="361"/>
        <end position="424"/>
    </location>
</feature>
<dbReference type="SUPFAM" id="SSF57625">
    <property type="entry name" value="Invertebrate chitin-binding proteins"/>
    <property type="match status" value="1"/>
</dbReference>
<evidence type="ECO:0000313" key="5">
    <source>
        <dbReference type="RefSeq" id="XP_011494763.1"/>
    </source>
</evidence>
<evidence type="ECO:0000256" key="1">
    <source>
        <dbReference type="SAM" id="MobiDB-lite"/>
    </source>
</evidence>
<dbReference type="InterPro" id="IPR002557">
    <property type="entry name" value="Chitin-bd_dom"/>
</dbReference>
<feature type="signal peptide" evidence="2">
    <location>
        <begin position="1"/>
        <end position="22"/>
    </location>
</feature>
<feature type="chain" id="PRO_5042509092" evidence="2">
    <location>
        <begin position="23"/>
        <end position="615"/>
    </location>
</feature>
<dbReference type="KEGG" id="csol:105359774"/>
<feature type="compositionally biased region" description="Polar residues" evidence="1">
    <location>
        <begin position="146"/>
        <end position="159"/>
    </location>
</feature>
<dbReference type="GO" id="GO:0008061">
    <property type="term" value="F:chitin binding"/>
    <property type="evidence" value="ECO:0007669"/>
    <property type="project" value="InterPro"/>
</dbReference>
<feature type="compositionally biased region" description="Basic and acidic residues" evidence="1">
    <location>
        <begin position="134"/>
        <end position="145"/>
    </location>
</feature>
<dbReference type="PANTHER" id="PTHR22933:SF47">
    <property type="entry name" value="CPAP1-I"/>
    <property type="match status" value="1"/>
</dbReference>
<dbReference type="GO" id="GO:0016301">
    <property type="term" value="F:kinase activity"/>
    <property type="evidence" value="ECO:0007669"/>
    <property type="project" value="UniProtKB-KW"/>
</dbReference>
<feature type="compositionally biased region" description="Polar residues" evidence="1">
    <location>
        <begin position="316"/>
        <end position="347"/>
    </location>
</feature>
<sequence>MTASRRLFILTLVVIVWNCVFGLQRPPPRYSQQYMPQTSFTCRNKIIGSYYADPETDCQLFHVCVSVAGSIQDYRFLCPNDTAFDQESQTCADWYDVDCEAATLYYASDNFDLYRIGSGLESLHYDSIRSDFEPQDHLQRSESNDPIRSPLNSYNSNNYKEPETQKKSNARANENSNHHTARNQKQLNSEIEKNSNQEPEKKVNLRKINRKPINNGLTSKSTTITPVSTQNRYNEKSFGQNFGYSTTSLHPSTQVFLTTQKSIQVTSTPRPTSKYTATSVKSTANSQEAYTNYQTTTTKTNFHNHFNNFNRFETTSKPTSSISTNYPESQSYSGQFSQGTPSTTKQPSLEYHANNYEQRTYNNYDNNYSNKNNNNYYHNSNNNNNNANNNNNNYNNNQRTNSSSYSKNAYDNYNSNNNNNNYNSNAYTANTYAPTTYSPGTKKFINNRQFYDKSSTLTTKSTYYTETDSTKVSKKINHQKGYDNYETSTKSFDISRSSIGLGFSPSSVNHLAENFRSTTPTPRRAAFPTTYNPNSFNVNTHAPQNQVTQQKSTYHQNQSTKQYSTTLKVFDETTTHSKLTKKNDYDYAYYDNGNVEYDNIELEHVSNNKDSVKIT</sequence>
<dbReference type="Gene3D" id="2.170.140.10">
    <property type="entry name" value="Chitin binding domain"/>
    <property type="match status" value="1"/>
</dbReference>
<organism evidence="4 5">
    <name type="scientific">Ceratosolen solmsi marchali</name>
    <dbReference type="NCBI Taxonomy" id="326594"/>
    <lineage>
        <taxon>Eukaryota</taxon>
        <taxon>Metazoa</taxon>
        <taxon>Ecdysozoa</taxon>
        <taxon>Arthropoda</taxon>
        <taxon>Hexapoda</taxon>
        <taxon>Insecta</taxon>
        <taxon>Pterygota</taxon>
        <taxon>Neoptera</taxon>
        <taxon>Endopterygota</taxon>
        <taxon>Hymenoptera</taxon>
        <taxon>Apocrita</taxon>
        <taxon>Proctotrupomorpha</taxon>
        <taxon>Chalcidoidea</taxon>
        <taxon>Agaonidae</taxon>
        <taxon>Agaoninae</taxon>
        <taxon>Ceratosolen</taxon>
    </lineage>
</organism>
<dbReference type="SMART" id="SM00494">
    <property type="entry name" value="ChtBD2"/>
    <property type="match status" value="1"/>
</dbReference>
<dbReference type="PROSITE" id="PS50940">
    <property type="entry name" value="CHIT_BIND_II"/>
    <property type="match status" value="1"/>
</dbReference>
<evidence type="ECO:0000256" key="2">
    <source>
        <dbReference type="SAM" id="SignalP"/>
    </source>
</evidence>
<protein>
    <submittedName>
        <fullName evidence="5">Probable serine/threonine-protein kinase clkA</fullName>
    </submittedName>
</protein>
<dbReference type="Pfam" id="PF01607">
    <property type="entry name" value="CBM_14"/>
    <property type="match status" value="1"/>
</dbReference>
<feature type="region of interest" description="Disordered" evidence="1">
    <location>
        <begin position="309"/>
        <end position="348"/>
    </location>
</feature>
<gene>
    <name evidence="5" type="primary">LOC105359774</name>
</gene>
<dbReference type="InterPro" id="IPR052976">
    <property type="entry name" value="Scoloptoxin-like"/>
</dbReference>
<dbReference type="RefSeq" id="XP_011494763.1">
    <property type="nucleotide sequence ID" value="XM_011496461.1"/>
</dbReference>